<evidence type="ECO:0000313" key="6">
    <source>
        <dbReference type="Proteomes" id="UP000593564"/>
    </source>
</evidence>
<evidence type="ECO:0000313" key="5">
    <source>
        <dbReference type="EMBL" id="KAF5952029.1"/>
    </source>
</evidence>
<accession>A0A7J7HH39</accession>
<reference evidence="6" key="1">
    <citation type="journal article" date="2020" name="Nat. Commun.">
        <title>Genome assembly of wild tea tree DASZ reveals pedigree and selection history of tea varieties.</title>
        <authorList>
            <person name="Zhang W."/>
            <person name="Zhang Y."/>
            <person name="Qiu H."/>
            <person name="Guo Y."/>
            <person name="Wan H."/>
            <person name="Zhang X."/>
            <person name="Scossa F."/>
            <person name="Alseekh S."/>
            <person name="Zhang Q."/>
            <person name="Wang P."/>
            <person name="Xu L."/>
            <person name="Schmidt M.H."/>
            <person name="Jia X."/>
            <person name="Li D."/>
            <person name="Zhu A."/>
            <person name="Guo F."/>
            <person name="Chen W."/>
            <person name="Ni D."/>
            <person name="Usadel B."/>
            <person name="Fernie A.R."/>
            <person name="Wen W."/>
        </authorList>
    </citation>
    <scope>NUCLEOTIDE SEQUENCE [LARGE SCALE GENOMIC DNA]</scope>
    <source>
        <strain evidence="6">cv. G240</strain>
    </source>
</reference>
<keyword evidence="1 4" id="KW-0812">Transmembrane</keyword>
<dbReference type="PANTHER" id="PTHR31218">
    <property type="entry name" value="WAT1-RELATED PROTEIN"/>
    <property type="match status" value="1"/>
</dbReference>
<keyword evidence="2 4" id="KW-1133">Transmembrane helix</keyword>
<dbReference type="GO" id="GO:0022857">
    <property type="term" value="F:transmembrane transporter activity"/>
    <property type="evidence" value="ECO:0007669"/>
    <property type="project" value="InterPro"/>
</dbReference>
<keyword evidence="3 4" id="KW-0472">Membrane</keyword>
<organism evidence="5 6">
    <name type="scientific">Camellia sinensis</name>
    <name type="common">Tea plant</name>
    <name type="synonym">Thea sinensis</name>
    <dbReference type="NCBI Taxonomy" id="4442"/>
    <lineage>
        <taxon>Eukaryota</taxon>
        <taxon>Viridiplantae</taxon>
        <taxon>Streptophyta</taxon>
        <taxon>Embryophyta</taxon>
        <taxon>Tracheophyta</taxon>
        <taxon>Spermatophyta</taxon>
        <taxon>Magnoliopsida</taxon>
        <taxon>eudicotyledons</taxon>
        <taxon>Gunneridae</taxon>
        <taxon>Pentapetalae</taxon>
        <taxon>asterids</taxon>
        <taxon>Ericales</taxon>
        <taxon>Theaceae</taxon>
        <taxon>Camellia</taxon>
    </lineage>
</organism>
<dbReference type="GO" id="GO:0016020">
    <property type="term" value="C:membrane"/>
    <property type="evidence" value="ECO:0007669"/>
    <property type="project" value="InterPro"/>
</dbReference>
<dbReference type="InterPro" id="IPR030184">
    <property type="entry name" value="WAT1-related"/>
</dbReference>
<protein>
    <recommendedName>
        <fullName evidence="7">WAT1-related protein</fullName>
    </recommendedName>
</protein>
<evidence type="ECO:0000256" key="1">
    <source>
        <dbReference type="ARBA" id="ARBA00022692"/>
    </source>
</evidence>
<evidence type="ECO:0008006" key="7">
    <source>
        <dbReference type="Google" id="ProtNLM"/>
    </source>
</evidence>
<feature type="transmembrane region" description="Helical" evidence="4">
    <location>
        <begin position="12"/>
        <end position="31"/>
    </location>
</feature>
<gene>
    <name evidence="5" type="ORF">HYC85_009973</name>
</gene>
<comment type="caution">
    <text evidence="5">The sequence shown here is derived from an EMBL/GenBank/DDBJ whole genome shotgun (WGS) entry which is preliminary data.</text>
</comment>
<evidence type="ECO:0000256" key="2">
    <source>
        <dbReference type="ARBA" id="ARBA00022989"/>
    </source>
</evidence>
<sequence length="114" mass="12149">MERLGLDTMIGKAKVAGTLMCIGGAMLLMFYKGAELNICSTNVDLLHQKGGHVVTLHPHDSNDMVGALLVVSYCVSVAIGLIAKHCSDNDDDSNPSHWICTLHSAWIEIGVSGN</sequence>
<dbReference type="Proteomes" id="UP000593564">
    <property type="component" value="Unassembled WGS sequence"/>
</dbReference>
<dbReference type="AlphaFoldDB" id="A0A7J7HH39"/>
<evidence type="ECO:0000256" key="3">
    <source>
        <dbReference type="ARBA" id="ARBA00023136"/>
    </source>
</evidence>
<keyword evidence="6" id="KW-1185">Reference proteome</keyword>
<proteinExistence type="predicted"/>
<evidence type="ECO:0000256" key="4">
    <source>
        <dbReference type="SAM" id="Phobius"/>
    </source>
</evidence>
<dbReference type="EMBL" id="JACBKZ010000004">
    <property type="protein sequence ID" value="KAF5952029.1"/>
    <property type="molecule type" value="Genomic_DNA"/>
</dbReference>
<reference evidence="5 6" key="2">
    <citation type="submission" date="2020-07" db="EMBL/GenBank/DDBJ databases">
        <title>Genome assembly of wild tea tree DASZ reveals pedigree and selection history of tea varieties.</title>
        <authorList>
            <person name="Zhang W."/>
        </authorList>
    </citation>
    <scope>NUCLEOTIDE SEQUENCE [LARGE SCALE GENOMIC DNA]</scope>
    <source>
        <strain evidence="6">cv. G240</strain>
        <tissue evidence="5">Leaf</tissue>
    </source>
</reference>
<name>A0A7J7HH39_CAMSI</name>
<feature type="transmembrane region" description="Helical" evidence="4">
    <location>
        <begin position="64"/>
        <end position="83"/>
    </location>
</feature>